<accession>A0ABR7NKU9</accession>
<keyword evidence="3" id="KW-1185">Reference proteome</keyword>
<evidence type="ECO:0000313" key="3">
    <source>
        <dbReference type="Proteomes" id="UP000658131"/>
    </source>
</evidence>
<organism evidence="2 3">
    <name type="scientific">Yanshouia hominis</name>
    <dbReference type="NCBI Taxonomy" id="2763673"/>
    <lineage>
        <taxon>Bacteria</taxon>
        <taxon>Bacillati</taxon>
        <taxon>Bacillota</taxon>
        <taxon>Clostridia</taxon>
        <taxon>Eubacteriales</taxon>
        <taxon>Oscillospiraceae</taxon>
        <taxon>Yanshouia</taxon>
    </lineage>
</organism>
<proteinExistence type="predicted"/>
<reference evidence="2 3" key="1">
    <citation type="submission" date="2020-08" db="EMBL/GenBank/DDBJ databases">
        <title>Genome public.</title>
        <authorList>
            <person name="Liu C."/>
            <person name="Sun Q."/>
        </authorList>
    </citation>
    <scope>NUCLEOTIDE SEQUENCE [LARGE SCALE GENOMIC DNA]</scope>
    <source>
        <strain evidence="2 3">BX1</strain>
    </source>
</reference>
<comment type="caution">
    <text evidence="2">The sequence shown here is derived from an EMBL/GenBank/DDBJ whole genome shotgun (WGS) entry which is preliminary data.</text>
</comment>
<name>A0ABR7NKU9_9FIRM</name>
<protein>
    <submittedName>
        <fullName evidence="2">Uncharacterized protein</fullName>
    </submittedName>
</protein>
<evidence type="ECO:0000313" key="2">
    <source>
        <dbReference type="EMBL" id="MBC8577025.1"/>
    </source>
</evidence>
<dbReference type="RefSeq" id="WP_262400497.1">
    <property type="nucleotide sequence ID" value="NZ_JACRTB010000020.1"/>
</dbReference>
<feature type="region of interest" description="Disordered" evidence="1">
    <location>
        <begin position="53"/>
        <end position="77"/>
    </location>
</feature>
<evidence type="ECO:0000256" key="1">
    <source>
        <dbReference type="SAM" id="MobiDB-lite"/>
    </source>
</evidence>
<dbReference type="Proteomes" id="UP000658131">
    <property type="component" value="Unassembled WGS sequence"/>
</dbReference>
<dbReference type="EMBL" id="JACRTB010000020">
    <property type="protein sequence ID" value="MBC8577025.1"/>
    <property type="molecule type" value="Genomic_DNA"/>
</dbReference>
<sequence>MSQEGSASATGMTLAAIVIGLSITDELSANDQNIVANLLFAAAQAISTRASLLPQGDGSSCVSAGREEENTVLSDAR</sequence>
<gene>
    <name evidence="2" type="ORF">H8717_11485</name>
</gene>